<proteinExistence type="predicted"/>
<feature type="coiled-coil region" evidence="2">
    <location>
        <begin position="193"/>
        <end position="220"/>
    </location>
</feature>
<dbReference type="InterPro" id="IPR040357">
    <property type="entry name" value="Vma22/CCDC115"/>
</dbReference>
<keyword evidence="2" id="KW-0175">Coiled coil</keyword>
<organism evidence="4 5">
    <name type="scientific">Umbelopsis vinacea</name>
    <dbReference type="NCBI Taxonomy" id="44442"/>
    <lineage>
        <taxon>Eukaryota</taxon>
        <taxon>Fungi</taxon>
        <taxon>Fungi incertae sedis</taxon>
        <taxon>Mucoromycota</taxon>
        <taxon>Mucoromycotina</taxon>
        <taxon>Umbelopsidomycetes</taxon>
        <taxon>Umbelopsidales</taxon>
        <taxon>Umbelopsidaceae</taxon>
        <taxon>Umbelopsis</taxon>
    </lineage>
</organism>
<dbReference type="Pfam" id="PF21730">
    <property type="entry name" value="Vma22_CCDC115"/>
    <property type="match status" value="1"/>
</dbReference>
<protein>
    <recommendedName>
        <fullName evidence="1">Vacuolar ATPase assembly protein VMA22</fullName>
    </recommendedName>
</protein>
<keyword evidence="5" id="KW-1185">Reference proteome</keyword>
<comment type="caution">
    <text evidence="4">The sequence shown here is derived from an EMBL/GenBank/DDBJ whole genome shotgun (WGS) entry which is preliminary data.</text>
</comment>
<feature type="region of interest" description="Disordered" evidence="3">
    <location>
        <begin position="115"/>
        <end position="154"/>
    </location>
</feature>
<sequence>MNDQLKTVCEKLDQLTVEYIQEADAVSKLKETLGKEIAKGFFDLGQAKYSMGTSKLSRYSYDERMKSLYKIQVSEQGDNDNEVFSISNVEFKEENDTEESSQAKDEMTEKLSNMSLRQRKAAHDTLDKDQLETKDEKESTEETKPKSNLKTKKTKEVRKIDRNPLHWFGILVPSSLRTTQQHFKTVVTQIVEEANLVNRLSVLEKRFEELQKEKERILCEMSDPAEQLSQPCPAIEKDVESNSYESEHENDSEDEMDQVVPELHAPDTA</sequence>
<evidence type="ECO:0000256" key="2">
    <source>
        <dbReference type="SAM" id="Coils"/>
    </source>
</evidence>
<dbReference type="GO" id="GO:0051082">
    <property type="term" value="F:unfolded protein binding"/>
    <property type="evidence" value="ECO:0007669"/>
    <property type="project" value="TreeGrafter"/>
</dbReference>
<dbReference type="PANTHER" id="PTHR31996">
    <property type="entry name" value="COILED-COIL DOMAIN-CONTAINING PROTEIN 115"/>
    <property type="match status" value="1"/>
</dbReference>
<dbReference type="EMBL" id="JAEPRA010000006">
    <property type="protein sequence ID" value="KAG2183984.1"/>
    <property type="molecule type" value="Genomic_DNA"/>
</dbReference>
<evidence type="ECO:0000256" key="3">
    <source>
        <dbReference type="SAM" id="MobiDB-lite"/>
    </source>
</evidence>
<feature type="compositionally biased region" description="Basic and acidic residues" evidence="3">
    <location>
        <begin position="121"/>
        <end position="145"/>
    </location>
</feature>
<feature type="compositionally biased region" description="Basic and acidic residues" evidence="3">
    <location>
        <begin position="235"/>
        <end position="249"/>
    </location>
</feature>
<dbReference type="AlphaFoldDB" id="A0A8H7UM97"/>
<dbReference type="GO" id="GO:0070072">
    <property type="term" value="P:vacuolar proton-transporting V-type ATPase complex assembly"/>
    <property type="evidence" value="ECO:0007669"/>
    <property type="project" value="InterPro"/>
</dbReference>
<evidence type="ECO:0000313" key="4">
    <source>
        <dbReference type="EMBL" id="KAG2183984.1"/>
    </source>
</evidence>
<dbReference type="Proteomes" id="UP000612746">
    <property type="component" value="Unassembled WGS sequence"/>
</dbReference>
<dbReference type="OrthoDB" id="408631at2759"/>
<reference evidence="4" key="1">
    <citation type="submission" date="2020-12" db="EMBL/GenBank/DDBJ databases">
        <title>Metabolic potential, ecology and presence of endohyphal bacteria is reflected in genomic diversity of Mucoromycotina.</title>
        <authorList>
            <person name="Muszewska A."/>
            <person name="Okrasinska A."/>
            <person name="Steczkiewicz K."/>
            <person name="Drgas O."/>
            <person name="Orlowska M."/>
            <person name="Perlinska-Lenart U."/>
            <person name="Aleksandrzak-Piekarczyk T."/>
            <person name="Szatraj K."/>
            <person name="Zielenkiewicz U."/>
            <person name="Pilsyk S."/>
            <person name="Malc E."/>
            <person name="Mieczkowski P."/>
            <person name="Kruszewska J.S."/>
            <person name="Biernat P."/>
            <person name="Pawlowska J."/>
        </authorList>
    </citation>
    <scope>NUCLEOTIDE SEQUENCE</scope>
    <source>
        <strain evidence="4">WA0000051536</strain>
    </source>
</reference>
<name>A0A8H7UM97_9FUNG</name>
<evidence type="ECO:0000313" key="5">
    <source>
        <dbReference type="Proteomes" id="UP000612746"/>
    </source>
</evidence>
<dbReference type="PANTHER" id="PTHR31996:SF2">
    <property type="entry name" value="COILED-COIL DOMAIN-CONTAINING PROTEIN 115"/>
    <property type="match status" value="1"/>
</dbReference>
<gene>
    <name evidence="4" type="ORF">INT44_008995</name>
</gene>
<feature type="region of interest" description="Disordered" evidence="3">
    <location>
        <begin position="221"/>
        <end position="269"/>
    </location>
</feature>
<evidence type="ECO:0000256" key="1">
    <source>
        <dbReference type="ARBA" id="ARBA00093634"/>
    </source>
</evidence>
<accession>A0A8H7UM97</accession>